<keyword evidence="2 5" id="KW-0812">Transmembrane</keyword>
<dbReference type="InterPro" id="IPR011020">
    <property type="entry name" value="HTTM-like"/>
</dbReference>
<dbReference type="PANTHER" id="PTHR39535:SF2">
    <property type="entry name" value="HTTM DOMAIN-CONTAINING PROTEIN"/>
    <property type="match status" value="1"/>
</dbReference>
<feature type="transmembrane region" description="Helical" evidence="5">
    <location>
        <begin position="12"/>
        <end position="33"/>
    </location>
</feature>
<evidence type="ECO:0000256" key="4">
    <source>
        <dbReference type="ARBA" id="ARBA00023136"/>
    </source>
</evidence>
<dbReference type="OrthoDB" id="1260738at2"/>
<feature type="transmembrane region" description="Helical" evidence="5">
    <location>
        <begin position="220"/>
        <end position="240"/>
    </location>
</feature>
<dbReference type="PANTHER" id="PTHR39535">
    <property type="entry name" value="SPORULATION-DELAYING PROTEIN SDPB"/>
    <property type="match status" value="1"/>
</dbReference>
<feature type="transmembrane region" description="Helical" evidence="5">
    <location>
        <begin position="122"/>
        <end position="141"/>
    </location>
</feature>
<organism evidence="7 8">
    <name type="scientific">Virgibacillus chiguensis</name>
    <dbReference type="NCBI Taxonomy" id="411959"/>
    <lineage>
        <taxon>Bacteria</taxon>
        <taxon>Bacillati</taxon>
        <taxon>Bacillota</taxon>
        <taxon>Bacilli</taxon>
        <taxon>Bacillales</taxon>
        <taxon>Bacillaceae</taxon>
        <taxon>Virgibacillus</taxon>
    </lineage>
</organism>
<gene>
    <name evidence="7" type="ORF">SAMN05421807_104187</name>
</gene>
<evidence type="ECO:0000313" key="8">
    <source>
        <dbReference type="Proteomes" id="UP000184079"/>
    </source>
</evidence>
<dbReference type="GO" id="GO:0012505">
    <property type="term" value="C:endomembrane system"/>
    <property type="evidence" value="ECO:0007669"/>
    <property type="project" value="UniProtKB-SubCell"/>
</dbReference>
<feature type="transmembrane region" description="Helical" evidence="5">
    <location>
        <begin position="161"/>
        <end position="180"/>
    </location>
</feature>
<keyword evidence="8" id="KW-1185">Reference proteome</keyword>
<proteinExistence type="predicted"/>
<evidence type="ECO:0000256" key="3">
    <source>
        <dbReference type="ARBA" id="ARBA00022989"/>
    </source>
</evidence>
<evidence type="ECO:0000256" key="1">
    <source>
        <dbReference type="ARBA" id="ARBA00004127"/>
    </source>
</evidence>
<feature type="domain" description="HTTM-like" evidence="6">
    <location>
        <begin position="9"/>
        <end position="284"/>
    </location>
</feature>
<evidence type="ECO:0000256" key="5">
    <source>
        <dbReference type="SAM" id="Phobius"/>
    </source>
</evidence>
<protein>
    <recommendedName>
        <fullName evidence="6">HTTM-like domain-containing protein</fullName>
    </recommendedName>
</protein>
<sequence length="314" mass="36895">MIKVYNWFKSPQHLIGASILRISFGILIVYTYIVNYPLRHYFWGNEGIIDNATYTEMNRIFFSVYGLFESPFIFELFYHLGIIFAFLFTIGFGGKTIQILNYIFTFSLINRNGLISDGGDNLMYICLLYMLFMNVTAYFSFKIKKQESKLKIEWKDQLAIIHNFGFIFVIAQLCLMYFMSGLYQVIGERWHTGTAVYYVMQVEQYSTQFLPDFLLNNPEFIVLATYASILIKLAFPFAIFNKYTKYIVIFSIVSFHIGILFQMGLVTFSLIMIAVDSLLISNSEYRWLYTKSVQFINKIRTKFKLIRNTERKSA</sequence>
<evidence type="ECO:0000313" key="7">
    <source>
        <dbReference type="EMBL" id="SHH14848.1"/>
    </source>
</evidence>
<feature type="transmembrane region" description="Helical" evidence="5">
    <location>
        <begin position="247"/>
        <end position="275"/>
    </location>
</feature>
<comment type="subcellular location">
    <subcellularLocation>
        <location evidence="1">Endomembrane system</location>
        <topology evidence="1">Multi-pass membrane protein</topology>
    </subcellularLocation>
</comment>
<dbReference type="EMBL" id="FQXD01000004">
    <property type="protein sequence ID" value="SHH14848.1"/>
    <property type="molecule type" value="Genomic_DNA"/>
</dbReference>
<dbReference type="RefSeq" id="WP_073006553.1">
    <property type="nucleotide sequence ID" value="NZ_FQXD01000004.1"/>
</dbReference>
<keyword evidence="3 5" id="KW-1133">Transmembrane helix</keyword>
<reference evidence="8" key="1">
    <citation type="submission" date="2016-11" db="EMBL/GenBank/DDBJ databases">
        <authorList>
            <person name="Varghese N."/>
            <person name="Submissions S."/>
        </authorList>
    </citation>
    <scope>NUCLEOTIDE SEQUENCE [LARGE SCALE GENOMIC DNA]</scope>
    <source>
        <strain evidence="8">CGMCC 1.6496</strain>
    </source>
</reference>
<name>A0A1M5QLH6_9BACI</name>
<evidence type="ECO:0000259" key="6">
    <source>
        <dbReference type="SMART" id="SM00752"/>
    </source>
</evidence>
<dbReference type="InterPro" id="IPR052964">
    <property type="entry name" value="Sporulation_signal_mat"/>
</dbReference>
<accession>A0A1M5QLH6</accession>
<dbReference type="Proteomes" id="UP000184079">
    <property type="component" value="Unassembled WGS sequence"/>
</dbReference>
<evidence type="ECO:0000256" key="2">
    <source>
        <dbReference type="ARBA" id="ARBA00022692"/>
    </source>
</evidence>
<dbReference type="AlphaFoldDB" id="A0A1M5QLH6"/>
<dbReference type="SMART" id="SM00752">
    <property type="entry name" value="HTTM"/>
    <property type="match status" value="1"/>
</dbReference>
<keyword evidence="4 5" id="KW-0472">Membrane</keyword>